<name>D6Z592_DESAT</name>
<reference evidence="7" key="1">
    <citation type="submission" date="2010-02" db="EMBL/GenBank/DDBJ databases">
        <title>Complete sequence of Desulfurivibrio alkaliphilus AHT2.</title>
        <authorList>
            <consortium name="US DOE Joint Genome Institute"/>
            <person name="Pitluck S."/>
            <person name="Chertkov O."/>
            <person name="Detter J.C."/>
            <person name="Han C."/>
            <person name="Tapia R."/>
            <person name="Larimer F."/>
            <person name="Land M."/>
            <person name="Hauser L."/>
            <person name="Kyrpides N."/>
            <person name="Mikhailova N."/>
            <person name="Sorokin D.Y."/>
            <person name="Muyzer G."/>
            <person name="Woyke T."/>
        </authorList>
    </citation>
    <scope>NUCLEOTIDE SEQUENCE [LARGE SCALE GENOMIC DNA]</scope>
    <source>
        <strain evidence="7">DSM 19089 / UNIQEM U267 / AHT2</strain>
    </source>
</reference>
<dbReference type="PANTHER" id="PTHR43420:SF44">
    <property type="entry name" value="ACETYLTRANSFERASE YPEA"/>
    <property type="match status" value="1"/>
</dbReference>
<dbReference type="PROSITE" id="PS51186">
    <property type="entry name" value="GNAT"/>
    <property type="match status" value="1"/>
</dbReference>
<keyword evidence="2" id="KW-0963">Cytoplasm</keyword>
<dbReference type="KEGG" id="dak:DaAHT2_0035"/>
<comment type="similarity">
    <text evidence="1">Belongs to the acetyltransferase family. RimI subfamily.</text>
</comment>
<evidence type="ECO:0000256" key="3">
    <source>
        <dbReference type="ARBA" id="ARBA00022679"/>
    </source>
</evidence>
<dbReference type="Pfam" id="PF00583">
    <property type="entry name" value="Acetyltransf_1"/>
    <property type="match status" value="1"/>
</dbReference>
<dbReference type="InterPro" id="IPR016181">
    <property type="entry name" value="Acyl_CoA_acyltransferase"/>
</dbReference>
<dbReference type="PANTHER" id="PTHR43420">
    <property type="entry name" value="ACETYLTRANSFERASE"/>
    <property type="match status" value="1"/>
</dbReference>
<dbReference type="eggNOG" id="COG0456">
    <property type="taxonomic scope" value="Bacteria"/>
</dbReference>
<dbReference type="Proteomes" id="UP000001508">
    <property type="component" value="Chromosome"/>
</dbReference>
<dbReference type="EMBL" id="CP001940">
    <property type="protein sequence ID" value="ADH84749.1"/>
    <property type="molecule type" value="Genomic_DNA"/>
</dbReference>
<sequence length="160" mass="17282">MKIFIRDLAAADLPAVAAMEADEPGGWSLEQWTAELARAGGWQLVALDSATGRVIGYMAGMAVGNEAEIFRLLVAPDCRRRGVATGLLRQLWKRLPGLGVTSCFLEVRAANRAALELYRQMGFEHCGLRPGYYHDPEDDAVVLARPVAKGPNMLNQGGSA</sequence>
<keyword evidence="7" id="KW-1185">Reference proteome</keyword>
<feature type="domain" description="N-acetyltransferase" evidence="5">
    <location>
        <begin position="3"/>
        <end position="148"/>
    </location>
</feature>
<evidence type="ECO:0000313" key="7">
    <source>
        <dbReference type="Proteomes" id="UP000001508"/>
    </source>
</evidence>
<evidence type="ECO:0000259" key="5">
    <source>
        <dbReference type="PROSITE" id="PS51186"/>
    </source>
</evidence>
<keyword evidence="3 6" id="KW-0808">Transferase</keyword>
<protein>
    <submittedName>
        <fullName evidence="6">Ribosomal-protein-alanine acetyltransferase</fullName>
    </submittedName>
</protein>
<dbReference type="AlphaFoldDB" id="D6Z592"/>
<keyword evidence="4" id="KW-0012">Acyltransferase</keyword>
<dbReference type="STRING" id="589865.DaAHT2_0035"/>
<organism evidence="6 7">
    <name type="scientific">Desulfurivibrio alkaliphilus (strain DSM 19089 / UNIQEM U267 / AHT2)</name>
    <dbReference type="NCBI Taxonomy" id="589865"/>
    <lineage>
        <taxon>Bacteria</taxon>
        <taxon>Pseudomonadati</taxon>
        <taxon>Thermodesulfobacteriota</taxon>
        <taxon>Desulfobulbia</taxon>
        <taxon>Desulfobulbales</taxon>
        <taxon>Desulfobulbaceae</taxon>
        <taxon>Desulfurivibrio</taxon>
    </lineage>
</organism>
<accession>D6Z592</accession>
<dbReference type="CDD" id="cd04301">
    <property type="entry name" value="NAT_SF"/>
    <property type="match status" value="1"/>
</dbReference>
<dbReference type="GO" id="GO:0008080">
    <property type="term" value="F:N-acetyltransferase activity"/>
    <property type="evidence" value="ECO:0007669"/>
    <property type="project" value="InterPro"/>
</dbReference>
<evidence type="ECO:0000256" key="4">
    <source>
        <dbReference type="ARBA" id="ARBA00023315"/>
    </source>
</evidence>
<dbReference type="InterPro" id="IPR050680">
    <property type="entry name" value="YpeA/RimI_acetyltransf"/>
</dbReference>
<evidence type="ECO:0000256" key="1">
    <source>
        <dbReference type="ARBA" id="ARBA00005395"/>
    </source>
</evidence>
<dbReference type="OrthoDB" id="5514932at2"/>
<dbReference type="InParanoid" id="D6Z592"/>
<dbReference type="Gene3D" id="3.40.630.30">
    <property type="match status" value="1"/>
</dbReference>
<proteinExistence type="inferred from homology"/>
<evidence type="ECO:0000256" key="2">
    <source>
        <dbReference type="ARBA" id="ARBA00022490"/>
    </source>
</evidence>
<dbReference type="RefSeq" id="WP_013162280.1">
    <property type="nucleotide sequence ID" value="NC_014216.1"/>
</dbReference>
<dbReference type="HOGENOM" id="CLU_013985_23_3_7"/>
<gene>
    <name evidence="6" type="ordered locus">DaAHT2_0035</name>
</gene>
<dbReference type="NCBIfam" id="TIGR01575">
    <property type="entry name" value="rimI"/>
    <property type="match status" value="1"/>
</dbReference>
<evidence type="ECO:0000313" key="6">
    <source>
        <dbReference type="EMBL" id="ADH84749.1"/>
    </source>
</evidence>
<dbReference type="FunCoup" id="D6Z592">
    <property type="interactions" value="237"/>
</dbReference>
<dbReference type="InterPro" id="IPR006464">
    <property type="entry name" value="AcTrfase_RimI/Ard1"/>
</dbReference>
<dbReference type="SUPFAM" id="SSF55729">
    <property type="entry name" value="Acyl-CoA N-acyltransferases (Nat)"/>
    <property type="match status" value="1"/>
</dbReference>
<dbReference type="InterPro" id="IPR000182">
    <property type="entry name" value="GNAT_dom"/>
</dbReference>